<dbReference type="Pfam" id="PF01419">
    <property type="entry name" value="Jacalin"/>
    <property type="match status" value="3"/>
</dbReference>
<dbReference type="SUPFAM" id="SSF51101">
    <property type="entry name" value="Mannose-binding lectins"/>
    <property type="match status" value="3"/>
</dbReference>
<dbReference type="PANTHER" id="PTHR47293:SF68">
    <property type="entry name" value="JACALIN-RELATED LECTIN 3"/>
    <property type="match status" value="1"/>
</dbReference>
<dbReference type="InParanoid" id="A0A059ASD5"/>
<keyword evidence="2" id="KW-0430">Lectin</keyword>
<proteinExistence type="inferred from homology"/>
<dbReference type="PANTHER" id="PTHR47293">
    <property type="entry name" value="JACALIN-RELATED LECTIN 3"/>
    <property type="match status" value="1"/>
</dbReference>
<dbReference type="InterPro" id="IPR036404">
    <property type="entry name" value="Jacalin-like_lectin_dom_sf"/>
</dbReference>
<evidence type="ECO:0000259" key="3">
    <source>
        <dbReference type="PROSITE" id="PS51752"/>
    </source>
</evidence>
<gene>
    <name evidence="4" type="ORF">EUGRSUZ_I02529</name>
</gene>
<evidence type="ECO:0000256" key="2">
    <source>
        <dbReference type="ARBA" id="ARBA00022734"/>
    </source>
</evidence>
<feature type="domain" description="Jacalin-type lectin" evidence="3">
    <location>
        <begin position="41"/>
        <end position="186"/>
    </location>
</feature>
<reference evidence="4" key="1">
    <citation type="submission" date="2013-07" db="EMBL/GenBank/DDBJ databases">
        <title>The genome of Eucalyptus grandis.</title>
        <authorList>
            <person name="Schmutz J."/>
            <person name="Hayes R."/>
            <person name="Myburg A."/>
            <person name="Tuskan G."/>
            <person name="Grattapaglia D."/>
            <person name="Rokhsar D.S."/>
        </authorList>
    </citation>
    <scope>NUCLEOTIDE SEQUENCE</scope>
    <source>
        <tissue evidence="4">Leaf extractions</tissue>
    </source>
</reference>
<dbReference type="Gene3D" id="2.100.10.30">
    <property type="entry name" value="Jacalin-like lectin domain"/>
    <property type="match status" value="3"/>
</dbReference>
<organism evidence="4">
    <name type="scientific">Eucalyptus grandis</name>
    <name type="common">Flooded gum</name>
    <dbReference type="NCBI Taxonomy" id="71139"/>
    <lineage>
        <taxon>Eukaryota</taxon>
        <taxon>Viridiplantae</taxon>
        <taxon>Streptophyta</taxon>
        <taxon>Embryophyta</taxon>
        <taxon>Tracheophyta</taxon>
        <taxon>Spermatophyta</taxon>
        <taxon>Magnoliopsida</taxon>
        <taxon>eudicotyledons</taxon>
        <taxon>Gunneridae</taxon>
        <taxon>Pentapetalae</taxon>
        <taxon>rosids</taxon>
        <taxon>malvids</taxon>
        <taxon>Myrtales</taxon>
        <taxon>Myrtaceae</taxon>
        <taxon>Myrtoideae</taxon>
        <taxon>Eucalypteae</taxon>
        <taxon>Eucalyptus</taxon>
    </lineage>
</organism>
<name>A0A059ASD5_EUCGR</name>
<comment type="similarity">
    <text evidence="1">Belongs to the jacalin lectin family.</text>
</comment>
<dbReference type="OMA" id="GHNDIKS"/>
<dbReference type="InterPro" id="IPR001229">
    <property type="entry name" value="Jacalin-like_lectin_dom"/>
</dbReference>
<dbReference type="SMART" id="SM00915">
    <property type="entry name" value="Jacalin"/>
    <property type="match status" value="1"/>
</dbReference>
<protein>
    <recommendedName>
        <fullName evidence="3">Jacalin-type lectin domain-containing protein</fullName>
    </recommendedName>
</protein>
<accession>A0A059ASD5</accession>
<feature type="domain" description="Jacalin-type lectin" evidence="3">
    <location>
        <begin position="193"/>
        <end position="345"/>
    </location>
</feature>
<evidence type="ECO:0000313" key="4">
    <source>
        <dbReference type="EMBL" id="KCW56867.1"/>
    </source>
</evidence>
<dbReference type="EMBL" id="KK198761">
    <property type="protein sequence ID" value="KCW56867.1"/>
    <property type="molecule type" value="Genomic_DNA"/>
</dbReference>
<feature type="domain" description="Jacalin-type lectin" evidence="3">
    <location>
        <begin position="1"/>
        <end position="34"/>
    </location>
</feature>
<dbReference type="PROSITE" id="PS51752">
    <property type="entry name" value="JACALIN_LECTIN"/>
    <property type="match status" value="3"/>
</dbReference>
<dbReference type="FunCoup" id="A0A059ASD5">
    <property type="interactions" value="184"/>
</dbReference>
<dbReference type="GO" id="GO:0030246">
    <property type="term" value="F:carbohydrate binding"/>
    <property type="evidence" value="ECO:0007669"/>
    <property type="project" value="UniProtKB-KW"/>
</dbReference>
<dbReference type="STRING" id="71139.A0A059ASD5"/>
<dbReference type="AlphaFoldDB" id="A0A059ASD5"/>
<dbReference type="Gramene" id="KCW56867">
    <property type="protein sequence ID" value="KCW56867"/>
    <property type="gene ID" value="EUGRSUZ_I02529"/>
</dbReference>
<sequence>MGQRSSSPAMGSKIVGFYGRSGKCLEAIGAYFELISHLYPVKSIGPSRGLGGCAWNNGIFSSVREIEIMHDKIIYYVMFVYDKSGEQVCSVRHGSYTGEDKGDVTRIRLGYPREYLTSIFEYKREDGHNDIKSVPSLTFRSKKTRRGPFGLMAGKYFCCPSTGIKIIDFYGTCGDTLKSIGVYAEPMPRVYPFKIIGTFGGSGVIPWDDGVHTDVRGIRLHSVDEVFCGITIEYDNNGSFVLGSQHGGEASPAFRGGSIWMGRLDGIWGWMKGNNDAPDTAFQDPTIATKGDAPLLPPTLRMSDLAGTGWSTKFGISSAEGDGTIIDFFGRAELRFNSIGVRLAPY</sequence>
<evidence type="ECO:0000256" key="1">
    <source>
        <dbReference type="ARBA" id="ARBA00006568"/>
    </source>
</evidence>